<protein>
    <submittedName>
        <fullName evidence="2">Uncharacterized protein</fullName>
    </submittedName>
</protein>
<keyword evidence="1" id="KW-0812">Transmembrane</keyword>
<keyword evidence="1" id="KW-1133">Transmembrane helix</keyword>
<proteinExistence type="predicted"/>
<feature type="transmembrane region" description="Helical" evidence="1">
    <location>
        <begin position="71"/>
        <end position="96"/>
    </location>
</feature>
<dbReference type="AlphaFoldDB" id="A0A0U2XG30"/>
<evidence type="ECO:0000313" key="2">
    <source>
        <dbReference type="EMBL" id="ALS75040.1"/>
    </source>
</evidence>
<keyword evidence="3" id="KW-1185">Reference proteome</keyword>
<evidence type="ECO:0000256" key="1">
    <source>
        <dbReference type="SAM" id="Phobius"/>
    </source>
</evidence>
<accession>A0A0U2XG30</accession>
<feature type="transmembrane region" description="Helical" evidence="1">
    <location>
        <begin position="35"/>
        <end position="56"/>
    </location>
</feature>
<gene>
    <name evidence="2" type="ORF">AUC31_07280</name>
</gene>
<sequence>MGIVTLVILIFLLPYVWFLWTGISNKTGTMETYRWKKPLAALLLLVILSAALNYFYSNAYQLAFFQNGVELMVGLIVAGAFLVILSIINIIVGIVYKNAPKSFHNPKVAWTVSMFLCATILFFIVWVYPLAEKASYITQLESAIATANEQQDGEEITVVFMSSEKQCVRRRTENCNSSDYQNAFFVKNNLDETKQVQVQIRALDYEQNELKSVESKIMTLQAGELKLLETEETSDQESIWSRSSFETEVRTASYQSIYRYRDAN</sequence>
<keyword evidence="1" id="KW-0472">Membrane</keyword>
<feature type="transmembrane region" description="Helical" evidence="1">
    <location>
        <begin position="108"/>
        <end position="128"/>
    </location>
</feature>
<name>A0A0U2XG30_9BACL</name>
<dbReference type="RefSeq" id="WP_058381747.1">
    <property type="nucleotide sequence ID" value="NZ_CP013659.2"/>
</dbReference>
<reference evidence="2" key="1">
    <citation type="submission" date="2016-01" db="EMBL/GenBank/DDBJ databases">
        <title>Complete genome of Planococcus rifietoensis type strain M8.</title>
        <authorList>
            <person name="See-Too W.S."/>
        </authorList>
    </citation>
    <scope>NUCLEOTIDE SEQUENCE [LARGE SCALE GENOMIC DNA]</scope>
    <source>
        <strain evidence="2">M8</strain>
    </source>
</reference>
<evidence type="ECO:0000313" key="3">
    <source>
        <dbReference type="Proteomes" id="UP000067683"/>
    </source>
</evidence>
<organism evidence="2 3">
    <name type="scientific">Planococcus rifietoensis</name>
    <dbReference type="NCBI Taxonomy" id="200991"/>
    <lineage>
        <taxon>Bacteria</taxon>
        <taxon>Bacillati</taxon>
        <taxon>Bacillota</taxon>
        <taxon>Bacilli</taxon>
        <taxon>Bacillales</taxon>
        <taxon>Caryophanaceae</taxon>
        <taxon>Planococcus</taxon>
    </lineage>
</organism>
<dbReference type="OrthoDB" id="2966528at2"/>
<feature type="transmembrane region" description="Helical" evidence="1">
    <location>
        <begin position="6"/>
        <end position="23"/>
    </location>
</feature>
<dbReference type="EMBL" id="CP013659">
    <property type="protein sequence ID" value="ALS75040.1"/>
    <property type="molecule type" value="Genomic_DNA"/>
</dbReference>
<dbReference type="Proteomes" id="UP000067683">
    <property type="component" value="Chromosome"/>
</dbReference>
<dbReference type="KEGG" id="prt:AUC31_07280"/>